<dbReference type="PROSITE" id="PS50102">
    <property type="entry name" value="RRM"/>
    <property type="match status" value="1"/>
</dbReference>
<organism evidence="6">
    <name type="scientific">Cyprideis torosa</name>
    <dbReference type="NCBI Taxonomy" id="163714"/>
    <lineage>
        <taxon>Eukaryota</taxon>
        <taxon>Metazoa</taxon>
        <taxon>Ecdysozoa</taxon>
        <taxon>Arthropoda</taxon>
        <taxon>Crustacea</taxon>
        <taxon>Oligostraca</taxon>
        <taxon>Ostracoda</taxon>
        <taxon>Podocopa</taxon>
        <taxon>Podocopida</taxon>
        <taxon>Cytherocopina</taxon>
        <taxon>Cytheroidea</taxon>
        <taxon>Cytherideidae</taxon>
        <taxon>Cyprideis</taxon>
    </lineage>
</organism>
<dbReference type="Gene3D" id="3.10.20.90">
    <property type="entry name" value="Phosphatidylinositol 3-kinase Catalytic Subunit, Chain A, domain 1"/>
    <property type="match status" value="1"/>
</dbReference>
<dbReference type="PROSITE" id="PS00107">
    <property type="entry name" value="PROTEIN_KINASE_ATP"/>
    <property type="match status" value="1"/>
</dbReference>
<feature type="region of interest" description="Disordered" evidence="5">
    <location>
        <begin position="562"/>
        <end position="681"/>
    </location>
</feature>
<dbReference type="InterPro" id="IPR017441">
    <property type="entry name" value="Protein_kinase_ATP_BS"/>
</dbReference>
<dbReference type="Pfam" id="PF00069">
    <property type="entry name" value="Pkinase"/>
    <property type="match status" value="1"/>
</dbReference>
<sequence>MESEFIGAFRGHAEKITAVEFHQEEGKVFTSSEDGTLMRWSYAPTITALSFSMLHHVSDQSPILDMCQSATGKTLVVAHSNGLLTSVDVEPNTAFKTVVAHSGSAVTSVKYSPDSQFLATSSRDKSVKLFRPTASGLSFTKTVTTHANGVVGTAWSRKSELLATIGVDKVLRFNHIETSEKLLDVHLPAVPNCVAFSPIQTRYVAVSTEDGCIRLFDLMDSDPTKAVQKYAIPAADIRFHPSGKHLVVAASGGKAYVLDLLEGRMTNVFSLCASSAGHHKAHCEDSDPTKAVQKYAIPASDIRFHPSGKHLVVAGSTGNAYVLDLLEGRMTNVLSPFGSSGEGPERMTHCVGMNKEGTVLGVGGGDPGMKLRTENKSRYEKIAFLGEGQYAIVYKAVDNQTQEEVAVKKIKLGSREESAAGINRTAIREIKLLREISHPNLIGLLDVVGERSQISLIFDFMHFDLEQVIKDPSIILSTPHVKQYMVMTLRMDVGEGGGSVGLKRKIMVAAREHGAGTVAKKLLFGPREEYEAHQERVIAKLNRSSSQAALLTSIEEGLKIQSASRPVRQRKTAVPTPAATPSVPTAVGAPAQSTPAPPEEVATPSASAPSTPTSQPQTDAISIGSRKPMTGKSKLHSDETESVVDSLASGSGPESSLFEGGEGGVEASGPTTSTGGIPGAPFTEYEIEIRPHPEDQSAFSKEGKELPTRFVKTAGNATIEHIMNYLQMRVALDQDSEIQTPFTSFAIFVSPASSSASTSSSNQSGFVPLQPVQTLEECGVVCFPCSISVYRHCYCGIQGTMCDSDSNEGHLFVGNLPANVVEVELLRLFRPFGPLAKFDLVLHKSGPSAGSPLGYCFISYKAKEDAERAKNAIAGTQLRGKTLIVNWADQDAGTRAKSNRKPRLLAGGGLGTGLPSYTPHGSSGKGGSGRRSQIPRDPKAALDAKIAMMEAKLAMMEKNSNNDFVLK</sequence>
<evidence type="ECO:0000256" key="2">
    <source>
        <dbReference type="ARBA" id="ARBA00022574"/>
    </source>
</evidence>
<proteinExistence type="predicted"/>
<dbReference type="Gene3D" id="3.30.200.20">
    <property type="entry name" value="Phosphorylase Kinase, domain 1"/>
    <property type="match status" value="1"/>
</dbReference>
<dbReference type="Pfam" id="PF00076">
    <property type="entry name" value="RRM_1"/>
    <property type="match status" value="1"/>
</dbReference>
<evidence type="ECO:0000256" key="3">
    <source>
        <dbReference type="ARBA" id="ARBA00022737"/>
    </source>
</evidence>
<dbReference type="SMART" id="SM00360">
    <property type="entry name" value="RRM"/>
    <property type="match status" value="1"/>
</dbReference>
<dbReference type="InterPro" id="IPR036322">
    <property type="entry name" value="WD40_repeat_dom_sf"/>
</dbReference>
<dbReference type="InterPro" id="IPR001680">
    <property type="entry name" value="WD40_rpt"/>
</dbReference>
<dbReference type="PROSITE" id="PS50011">
    <property type="entry name" value="PROTEIN_KINASE_DOM"/>
    <property type="match status" value="1"/>
</dbReference>
<dbReference type="SUPFAM" id="SSF50978">
    <property type="entry name" value="WD40 repeat-like"/>
    <property type="match status" value="1"/>
</dbReference>
<dbReference type="SUPFAM" id="SSF54928">
    <property type="entry name" value="RNA-binding domain, RBD"/>
    <property type="match status" value="1"/>
</dbReference>
<dbReference type="InterPro" id="IPR000719">
    <property type="entry name" value="Prot_kinase_dom"/>
</dbReference>
<dbReference type="Gene3D" id="3.30.70.330">
    <property type="match status" value="1"/>
</dbReference>
<name>A0A7R8ZJ44_9CRUS</name>
<dbReference type="InterPro" id="IPR015943">
    <property type="entry name" value="WD40/YVTN_repeat-like_dom_sf"/>
</dbReference>
<dbReference type="PROSITE" id="PS50294">
    <property type="entry name" value="WD_REPEATS_REGION"/>
    <property type="match status" value="1"/>
</dbReference>
<dbReference type="AlphaFoldDB" id="A0A7R8ZJ44"/>
<dbReference type="InterPro" id="IPR011009">
    <property type="entry name" value="Kinase-like_dom_sf"/>
</dbReference>
<evidence type="ECO:0000313" key="6">
    <source>
        <dbReference type="EMBL" id="CAD7225658.1"/>
    </source>
</evidence>
<dbReference type="Pfam" id="PF00400">
    <property type="entry name" value="WD40"/>
    <property type="match status" value="2"/>
</dbReference>
<dbReference type="GO" id="GO:0003723">
    <property type="term" value="F:RNA binding"/>
    <property type="evidence" value="ECO:0007669"/>
    <property type="project" value="UniProtKB-UniRule"/>
</dbReference>
<evidence type="ECO:0000256" key="5">
    <source>
        <dbReference type="SAM" id="MobiDB-lite"/>
    </source>
</evidence>
<dbReference type="GO" id="GO:0005524">
    <property type="term" value="F:ATP binding"/>
    <property type="evidence" value="ECO:0007669"/>
    <property type="project" value="UniProtKB-UniRule"/>
</dbReference>
<gene>
    <name evidence="6" type="ORF">CTOB1V02_LOCUS3592</name>
</gene>
<evidence type="ECO:0000256" key="4">
    <source>
        <dbReference type="ARBA" id="ARBA00022884"/>
    </source>
</evidence>
<dbReference type="GO" id="GO:0005776">
    <property type="term" value="C:autophagosome"/>
    <property type="evidence" value="ECO:0007669"/>
    <property type="project" value="UniProtKB-SubCell"/>
</dbReference>
<dbReference type="InterPro" id="IPR035979">
    <property type="entry name" value="RBD_domain_sf"/>
</dbReference>
<dbReference type="SUPFAM" id="SSF56112">
    <property type="entry name" value="Protein kinase-like (PK-like)"/>
    <property type="match status" value="1"/>
</dbReference>
<dbReference type="PROSITE" id="PS50082">
    <property type="entry name" value="WD_REPEATS_2"/>
    <property type="match status" value="2"/>
</dbReference>
<keyword evidence="4" id="KW-0694">RNA-binding</keyword>
<dbReference type="GO" id="GO:0004672">
    <property type="term" value="F:protein kinase activity"/>
    <property type="evidence" value="ECO:0007669"/>
    <property type="project" value="InterPro"/>
</dbReference>
<dbReference type="InterPro" id="IPR012677">
    <property type="entry name" value="Nucleotide-bd_a/b_plait_sf"/>
</dbReference>
<feature type="compositionally biased region" description="Low complexity" evidence="5">
    <location>
        <begin position="667"/>
        <end position="681"/>
    </location>
</feature>
<dbReference type="InterPro" id="IPR000504">
    <property type="entry name" value="RRM_dom"/>
</dbReference>
<dbReference type="SMART" id="SM00320">
    <property type="entry name" value="WD40"/>
    <property type="match status" value="7"/>
</dbReference>
<dbReference type="InterPro" id="IPR050505">
    <property type="entry name" value="WDR55/POC1"/>
</dbReference>
<dbReference type="PANTHER" id="PTHR44019">
    <property type="entry name" value="WD REPEAT-CONTAINING PROTEIN 55"/>
    <property type="match status" value="1"/>
</dbReference>
<dbReference type="EMBL" id="OB660627">
    <property type="protein sequence ID" value="CAD7225658.1"/>
    <property type="molecule type" value="Genomic_DNA"/>
</dbReference>
<reference evidence="6" key="1">
    <citation type="submission" date="2020-11" db="EMBL/GenBank/DDBJ databases">
        <authorList>
            <person name="Tran Van P."/>
        </authorList>
    </citation>
    <scope>NUCLEOTIDE SEQUENCE</scope>
</reference>
<feature type="region of interest" description="Disordered" evidence="5">
    <location>
        <begin position="892"/>
        <end position="940"/>
    </location>
</feature>
<keyword evidence="2" id="KW-0853">WD repeat</keyword>
<accession>A0A7R8ZJ44</accession>
<evidence type="ECO:0000256" key="1">
    <source>
        <dbReference type="ARBA" id="ARBA00004419"/>
    </source>
</evidence>
<dbReference type="OrthoDB" id="6730379at2759"/>
<comment type="subcellular location">
    <subcellularLocation>
        <location evidence="1">Cytoplasmic vesicle</location>
        <location evidence="1">Autophagosome</location>
    </subcellularLocation>
</comment>
<protein>
    <submittedName>
        <fullName evidence="6">Uncharacterized protein</fullName>
    </submittedName>
</protein>
<dbReference type="PANTHER" id="PTHR44019:SF8">
    <property type="entry name" value="POC1 CENTRIOLAR PROTEIN HOMOLOG"/>
    <property type="match status" value="1"/>
</dbReference>
<feature type="compositionally biased region" description="Low complexity" evidence="5">
    <location>
        <begin position="572"/>
        <end position="620"/>
    </location>
</feature>
<keyword evidence="3" id="KW-0677">Repeat</keyword>
<dbReference type="Gene3D" id="2.130.10.10">
    <property type="entry name" value="YVTN repeat-like/Quinoprotein amine dehydrogenase"/>
    <property type="match status" value="2"/>
</dbReference>